<evidence type="ECO:0000256" key="3">
    <source>
        <dbReference type="ARBA" id="ARBA00023211"/>
    </source>
</evidence>
<dbReference type="PANTHER" id="PTHR45668">
    <property type="entry name" value="SERINE/THREONINE-PROTEIN PHOSPHATASE 5-RELATED"/>
    <property type="match status" value="1"/>
</dbReference>
<keyword evidence="3" id="KW-0464">Manganese</keyword>
<dbReference type="PRINTS" id="PR00114">
    <property type="entry name" value="STPHPHTASE"/>
</dbReference>
<evidence type="ECO:0000256" key="1">
    <source>
        <dbReference type="ARBA" id="ARBA00001936"/>
    </source>
</evidence>
<dbReference type="Pfam" id="PF00149">
    <property type="entry name" value="Metallophos"/>
    <property type="match status" value="1"/>
</dbReference>
<dbReference type="SUPFAM" id="SSF56300">
    <property type="entry name" value="Metallo-dependent phosphatases"/>
    <property type="match status" value="1"/>
</dbReference>
<dbReference type="SMART" id="SM00156">
    <property type="entry name" value="PP2Ac"/>
    <property type="match status" value="1"/>
</dbReference>
<keyword evidence="4" id="KW-0378">Hydrolase</keyword>
<dbReference type="InterPro" id="IPR029052">
    <property type="entry name" value="Metallo-depent_PP-like"/>
</dbReference>
<name>A0A8B8NSI1_9MYRT</name>
<reference evidence="7" key="2">
    <citation type="submission" date="2025-08" db="UniProtKB">
        <authorList>
            <consortium name="RefSeq"/>
        </authorList>
    </citation>
    <scope>IDENTIFICATION</scope>
    <source>
        <tissue evidence="7">Leaf</tissue>
    </source>
</reference>
<dbReference type="PANTHER" id="PTHR45668:SF9">
    <property type="entry name" value="SERINE_THREONINE-PROTEIN PHOSPHATASE 7"/>
    <property type="match status" value="1"/>
</dbReference>
<evidence type="ECO:0000256" key="2">
    <source>
        <dbReference type="ARBA" id="ARBA00022723"/>
    </source>
</evidence>
<dbReference type="EC" id="3.1.3.16" evidence="4"/>
<organism evidence="6 7">
    <name type="scientific">Rhodamnia argentea</name>
    <dbReference type="NCBI Taxonomy" id="178133"/>
    <lineage>
        <taxon>Eukaryota</taxon>
        <taxon>Viridiplantae</taxon>
        <taxon>Streptophyta</taxon>
        <taxon>Embryophyta</taxon>
        <taxon>Tracheophyta</taxon>
        <taxon>Spermatophyta</taxon>
        <taxon>Magnoliopsida</taxon>
        <taxon>eudicotyledons</taxon>
        <taxon>Gunneridae</taxon>
        <taxon>Pentapetalae</taxon>
        <taxon>rosids</taxon>
        <taxon>malvids</taxon>
        <taxon>Myrtales</taxon>
        <taxon>Myrtaceae</taxon>
        <taxon>Myrtoideae</taxon>
        <taxon>Myrteae</taxon>
        <taxon>Australasian group</taxon>
        <taxon>Rhodamnia</taxon>
    </lineage>
</organism>
<dbReference type="RefSeq" id="XP_030525487.2">
    <property type="nucleotide sequence ID" value="XM_030669627.2"/>
</dbReference>
<accession>A0A8B8NSI1</accession>
<comment type="cofactor">
    <cofactor evidence="1">
        <name>Mn(2+)</name>
        <dbReference type="ChEBI" id="CHEBI:29035"/>
    </cofactor>
</comment>
<evidence type="ECO:0000313" key="6">
    <source>
        <dbReference type="Proteomes" id="UP000827889"/>
    </source>
</evidence>
<evidence type="ECO:0000256" key="4">
    <source>
        <dbReference type="RuleBase" id="RU004273"/>
    </source>
</evidence>
<feature type="domain" description="Serine/threonine specific protein phosphatases" evidence="5">
    <location>
        <begin position="341"/>
        <end position="346"/>
    </location>
</feature>
<keyword evidence="2" id="KW-0479">Metal-binding</keyword>
<evidence type="ECO:0000313" key="7">
    <source>
        <dbReference type="RefSeq" id="XP_030525487.2"/>
    </source>
</evidence>
<dbReference type="InterPro" id="IPR006186">
    <property type="entry name" value="Ser/Thr-sp_prot-phosphatase"/>
</dbReference>
<dbReference type="InterPro" id="IPR004843">
    <property type="entry name" value="Calcineurin-like_PHP"/>
</dbReference>
<sequence length="784" mass="87566">MGIVGWAGGDMESWDEQVRGCQEILEIISLMSFANLSEEQVHKLVTMREIARQVVGGQFQGVAKIDVARALRSTIDDIVVTCKETLDIISRMSHDGLDDHRVQLMSRIKEIAGAIADRKADAGSVWHYEFAERISENDDAGIGESVMDGAMQTNREGVHILNMEGQVFVDELTGVAVKNDEYFIGGELVEQNDSVEVLSGSMSHTSIFWPQNDEVTMDWVEDLMLALKRSSWEGVPSDLQFVMPVGVVDKLIDSADNILSQEPNCVIINCSGEDSRVIVIGDIEGQFHDLLSLMYDHIGVPSEYKFFVFNGNYVGKEPWGLEVLLVLLAWKVVMPSRVYLLRGNHETKSLSSSCGFKEEVLSKYGNQGDYVYEKFLGCFKNLPLASIISNSVYTTHGGLFRSTRVLSSESIKGMMTVGSLDELSRVNRYTVDTLDDDHIHGDLLILNDVLCSDPSSVEGFREKRVRQAGLWWGPDCTETFLSQSKLKFIIRSHEGPEKRACRKVLEALSKGYSEDHSGVSGKLFTLFSAPEYTQFPEEMGKNEGAYAILKPPNFTPVFCSFRAVDRPKACHYAVRKNEDEVDLCEEEVSTSMSLDALGDSIAMDHFHYMAGTSSEVDFGAVGIHNPPSWSVLLADEAGNPRCVQLSEVPDVEGLPLSPNSQEPHKSAYKYLLKLIAALKHELQRRDAQSRSCMHELIKELETRKTVACPREEHRIEVDKNSHPDGTEIVEKSSTFTPTGFREAEESAEQEAYELRSSYERAAPHHASKQIITYKRVRCRGGPKN</sequence>
<comment type="similarity">
    <text evidence="4">Belongs to the PPP phosphatase family.</text>
</comment>
<dbReference type="Proteomes" id="UP000827889">
    <property type="component" value="Chromosome 2"/>
</dbReference>
<proteinExistence type="inferred from homology"/>
<dbReference type="PROSITE" id="PS00125">
    <property type="entry name" value="SER_THR_PHOSPHATASE"/>
    <property type="match status" value="1"/>
</dbReference>
<comment type="catalytic activity">
    <reaction evidence="4">
        <text>O-phospho-L-threonyl-[protein] + H2O = L-threonyl-[protein] + phosphate</text>
        <dbReference type="Rhea" id="RHEA:47004"/>
        <dbReference type="Rhea" id="RHEA-COMP:11060"/>
        <dbReference type="Rhea" id="RHEA-COMP:11605"/>
        <dbReference type="ChEBI" id="CHEBI:15377"/>
        <dbReference type="ChEBI" id="CHEBI:30013"/>
        <dbReference type="ChEBI" id="CHEBI:43474"/>
        <dbReference type="ChEBI" id="CHEBI:61977"/>
        <dbReference type="EC" id="3.1.3.16"/>
    </reaction>
</comment>
<dbReference type="GeneID" id="115737489"/>
<evidence type="ECO:0000259" key="5">
    <source>
        <dbReference type="PROSITE" id="PS00125"/>
    </source>
</evidence>
<protein>
    <recommendedName>
        <fullName evidence="4">Serine/threonine-protein phosphatase</fullName>
        <ecNumber evidence="4">3.1.3.16</ecNumber>
    </recommendedName>
</protein>
<reference evidence="6" key="1">
    <citation type="submission" date="2025-05" db="UniProtKB">
        <authorList>
            <consortium name="RefSeq"/>
        </authorList>
    </citation>
    <scope>NUCLEOTIDE SEQUENCE [LARGE SCALE GENOMIC DNA]</scope>
</reference>
<gene>
    <name evidence="7" type="primary">LOC115737489</name>
</gene>
<dbReference type="Gene3D" id="3.60.21.10">
    <property type="match status" value="1"/>
</dbReference>
<keyword evidence="6" id="KW-1185">Reference proteome</keyword>
<dbReference type="InterPro" id="IPR051134">
    <property type="entry name" value="PPP_phosphatase"/>
</dbReference>